<dbReference type="Pfam" id="PF04828">
    <property type="entry name" value="GFA"/>
    <property type="match status" value="1"/>
</dbReference>
<evidence type="ECO:0000256" key="4">
    <source>
        <dbReference type="ARBA" id="ARBA00023239"/>
    </source>
</evidence>
<dbReference type="InterPro" id="IPR006913">
    <property type="entry name" value="CENP-V/GFA"/>
</dbReference>
<evidence type="ECO:0000256" key="1">
    <source>
        <dbReference type="ARBA" id="ARBA00005495"/>
    </source>
</evidence>
<evidence type="ECO:0000313" key="7">
    <source>
        <dbReference type="Proteomes" id="UP001215231"/>
    </source>
</evidence>
<feature type="domain" description="CENP-V/GFA" evidence="5">
    <location>
        <begin position="7"/>
        <end position="115"/>
    </location>
</feature>
<keyword evidence="4" id="KW-0456">Lyase</keyword>
<name>A0ABY7V9J4_9GAMM</name>
<keyword evidence="3" id="KW-0862">Zinc</keyword>
<sequence>MKNQDLLQGSCLCRSICFSLSGGITSVRYCHCSHCRKFAGTSPAAWGMAETANLTITTSKNQVGKFNSGRGIRCFCTNCGSPLWFASIEYPQIIAIPLGVLDNDQLPAPEQHIWTQSKASWCCINDKLPQHPTYPESAQE</sequence>
<keyword evidence="2" id="KW-0479">Metal-binding</keyword>
<dbReference type="Proteomes" id="UP001215231">
    <property type="component" value="Chromosome"/>
</dbReference>
<dbReference type="EMBL" id="CP059693">
    <property type="protein sequence ID" value="WDE10265.1"/>
    <property type="molecule type" value="Genomic_DNA"/>
</dbReference>
<evidence type="ECO:0000313" key="6">
    <source>
        <dbReference type="EMBL" id="WDE10265.1"/>
    </source>
</evidence>
<evidence type="ECO:0000259" key="5">
    <source>
        <dbReference type="PROSITE" id="PS51891"/>
    </source>
</evidence>
<dbReference type="PANTHER" id="PTHR33337:SF40">
    <property type="entry name" value="CENP-V_GFA DOMAIN-CONTAINING PROTEIN-RELATED"/>
    <property type="match status" value="1"/>
</dbReference>
<protein>
    <submittedName>
        <fullName evidence="6">GFA family protein</fullName>
    </submittedName>
</protein>
<dbReference type="SUPFAM" id="SSF51316">
    <property type="entry name" value="Mss4-like"/>
    <property type="match status" value="1"/>
</dbReference>
<dbReference type="PANTHER" id="PTHR33337">
    <property type="entry name" value="GFA DOMAIN-CONTAINING PROTEIN"/>
    <property type="match status" value="1"/>
</dbReference>
<organism evidence="6 7">
    <name type="scientific">Thalassomonas haliotis</name>
    <dbReference type="NCBI Taxonomy" id="485448"/>
    <lineage>
        <taxon>Bacteria</taxon>
        <taxon>Pseudomonadati</taxon>
        <taxon>Pseudomonadota</taxon>
        <taxon>Gammaproteobacteria</taxon>
        <taxon>Alteromonadales</taxon>
        <taxon>Colwelliaceae</taxon>
        <taxon>Thalassomonas</taxon>
    </lineage>
</organism>
<gene>
    <name evidence="6" type="ORF">H3N35_18545</name>
</gene>
<accession>A0ABY7V9J4</accession>
<evidence type="ECO:0000256" key="3">
    <source>
        <dbReference type="ARBA" id="ARBA00022833"/>
    </source>
</evidence>
<comment type="similarity">
    <text evidence="1">Belongs to the Gfa family.</text>
</comment>
<dbReference type="InterPro" id="IPR011057">
    <property type="entry name" value="Mss4-like_sf"/>
</dbReference>
<evidence type="ECO:0000256" key="2">
    <source>
        <dbReference type="ARBA" id="ARBA00022723"/>
    </source>
</evidence>
<dbReference type="Gene3D" id="3.90.1590.10">
    <property type="entry name" value="glutathione-dependent formaldehyde- activating enzyme (gfa)"/>
    <property type="match status" value="1"/>
</dbReference>
<keyword evidence="7" id="KW-1185">Reference proteome</keyword>
<dbReference type="PROSITE" id="PS51891">
    <property type="entry name" value="CENP_V_GFA"/>
    <property type="match status" value="1"/>
</dbReference>
<dbReference type="RefSeq" id="WP_274050293.1">
    <property type="nucleotide sequence ID" value="NZ_CP059693.1"/>
</dbReference>
<proteinExistence type="inferred from homology"/>
<reference evidence="6 7" key="1">
    <citation type="journal article" date="2022" name="Mar. Drugs">
        <title>Bioassay-Guided Fractionation Leads to the Detection of Cholic Acid Generated by the Rare Thalassomonas sp.</title>
        <authorList>
            <person name="Pheiffer F."/>
            <person name="Schneider Y.K."/>
            <person name="Hansen E.H."/>
            <person name="Andersen J.H."/>
            <person name="Isaksson J."/>
            <person name="Busche T."/>
            <person name="R C."/>
            <person name="Kalinowski J."/>
            <person name="Zyl L.V."/>
            <person name="Trindade M."/>
        </authorList>
    </citation>
    <scope>NUCLEOTIDE SEQUENCE [LARGE SCALE GENOMIC DNA]</scope>
    <source>
        <strain evidence="6 7">A5K-61T</strain>
    </source>
</reference>